<dbReference type="Proteomes" id="UP001205311">
    <property type="component" value="Unassembled WGS sequence"/>
</dbReference>
<comment type="caution">
    <text evidence="2">The sequence shown here is derived from an EMBL/GenBank/DDBJ whole genome shotgun (WGS) entry which is preliminary data.</text>
</comment>
<dbReference type="EMBL" id="JAMTCP010000055">
    <property type="protein sequence ID" value="MCP2262044.1"/>
    <property type="molecule type" value="Genomic_DNA"/>
</dbReference>
<accession>A0ABT1I2Q7</accession>
<evidence type="ECO:0000313" key="2">
    <source>
        <dbReference type="EMBL" id="MCP2262044.1"/>
    </source>
</evidence>
<evidence type="ECO:0000313" key="3">
    <source>
        <dbReference type="Proteomes" id="UP001205311"/>
    </source>
</evidence>
<organism evidence="2 3">
    <name type="scientific">Streptoalloteichus tenebrarius (strain ATCC 17920 / DSM 40477 / JCM 4838 / CBS 697.72 / NBRC 16177 / NCIMB 11028 / NRRL B-12390 / A12253. 1 / ISP 5477)</name>
    <name type="common">Streptomyces tenebrarius</name>
    <dbReference type="NCBI Taxonomy" id="1933"/>
    <lineage>
        <taxon>Bacteria</taxon>
        <taxon>Bacillati</taxon>
        <taxon>Actinomycetota</taxon>
        <taxon>Actinomycetes</taxon>
        <taxon>Pseudonocardiales</taxon>
        <taxon>Pseudonocardiaceae</taxon>
        <taxon>Streptoalloteichus</taxon>
    </lineage>
</organism>
<gene>
    <name evidence="2" type="ORF">LX15_005776</name>
</gene>
<feature type="region of interest" description="Disordered" evidence="1">
    <location>
        <begin position="128"/>
        <end position="157"/>
    </location>
</feature>
<proteinExistence type="predicted"/>
<protein>
    <submittedName>
        <fullName evidence="2">Uncharacterized protein</fullName>
    </submittedName>
</protein>
<dbReference type="RefSeq" id="WP_253673865.1">
    <property type="nucleotide sequence ID" value="NZ_JAMTCP010000055.1"/>
</dbReference>
<keyword evidence="3" id="KW-1185">Reference proteome</keyword>
<reference evidence="2 3" key="1">
    <citation type="submission" date="2022-06" db="EMBL/GenBank/DDBJ databases">
        <title>Genomic Encyclopedia of Archaeal and Bacterial Type Strains, Phase II (KMG-II): from individual species to whole genera.</title>
        <authorList>
            <person name="Goeker M."/>
        </authorList>
    </citation>
    <scope>NUCLEOTIDE SEQUENCE [LARGE SCALE GENOMIC DNA]</scope>
    <source>
        <strain evidence="2 3">DSM 40477</strain>
    </source>
</reference>
<feature type="compositionally biased region" description="Acidic residues" evidence="1">
    <location>
        <begin position="142"/>
        <end position="152"/>
    </location>
</feature>
<sequence>MDEELELLVTAVVAADGAAQARAACRALQERVGGRVVETVDCSDEDPGCWSVTVRVTPGERVGSTAAAALSRSVRSLLRALGPGFATGRVSCEPPTAWTVVDDPDLVALLVPGGERLLVEAWTGTGWQPASGDFAPGTPDLPESDAEPEPVDDGTGPRLRLWVDVATDREAGAQWQSRAVASRVTREARLTGVARHATAIRVGFDLGRVDGDPARAVERVVAALGGTGWTPPERTERTVVSGWRRADPPMTGVVAVEVAAEIPSPVPR</sequence>
<evidence type="ECO:0000256" key="1">
    <source>
        <dbReference type="SAM" id="MobiDB-lite"/>
    </source>
</evidence>
<name>A0ABT1I2Q7_STRSD</name>